<dbReference type="Gene3D" id="3.40.50.2000">
    <property type="entry name" value="Glycogen Phosphorylase B"/>
    <property type="match status" value="2"/>
</dbReference>
<evidence type="ECO:0000313" key="3">
    <source>
        <dbReference type="Proteomes" id="UP000249754"/>
    </source>
</evidence>
<gene>
    <name evidence="2" type="ORF">LY11_00663</name>
</gene>
<organism evidence="2 3">
    <name type="scientific">Pedobacter cryoconitis</name>
    <dbReference type="NCBI Taxonomy" id="188932"/>
    <lineage>
        <taxon>Bacteria</taxon>
        <taxon>Pseudomonadati</taxon>
        <taxon>Bacteroidota</taxon>
        <taxon>Sphingobacteriia</taxon>
        <taxon>Sphingobacteriales</taxon>
        <taxon>Sphingobacteriaceae</taxon>
        <taxon>Pedobacter</taxon>
    </lineage>
</organism>
<sequence>MKRIKIMEAGNQLGLRGAGYTIRLISKFLNKESFEVTVVGVKEGGEGVELIRESGVNVILLNADLNKFTKLLQETDVFHWHGDGSLDPELFAIVKANKPKLVLMTNNAGMAEHSSYYKLIDYDLFISKMILVRRMLADRDLEDDFTSKRKVLSNPVDISQINSLLPAPHQVKAFKQQNNLQNSFIVGRAGRSDNAKFDLVTLDGFAEFAKKVNHAKFLLVGATAEILEYAKSLGIMDKLIVFDTTSDLQQLLLYYRSMDVFLAASKVGENFGKSIAEAMAVGLPVITVNTLNQDNVQIELVDNGQTGFVVSRDPKNIADVLFFLYEDEKIREILSESAKRKAAKQYKAEKIVKSLENLIYSHLYSTIELSEQSLVKPCTQEIINDYINRCSDLWEPEIKRYAL</sequence>
<comment type="caution">
    <text evidence="2">The sequence shown here is derived from an EMBL/GenBank/DDBJ whole genome shotgun (WGS) entry which is preliminary data.</text>
</comment>
<dbReference type="SUPFAM" id="SSF53756">
    <property type="entry name" value="UDP-Glycosyltransferase/glycogen phosphorylase"/>
    <property type="match status" value="1"/>
</dbReference>
<evidence type="ECO:0000313" key="2">
    <source>
        <dbReference type="EMBL" id="RAJ35420.1"/>
    </source>
</evidence>
<protein>
    <submittedName>
        <fullName evidence="2">Glycosyltransferase involved in cell wall biosynthesis</fullName>
    </submittedName>
</protein>
<reference evidence="2 3" key="1">
    <citation type="submission" date="2018-06" db="EMBL/GenBank/DDBJ databases">
        <title>Genomic Encyclopedia of Archaeal and Bacterial Type Strains, Phase II (KMG-II): from individual species to whole genera.</title>
        <authorList>
            <person name="Goeker M."/>
        </authorList>
    </citation>
    <scope>NUCLEOTIDE SEQUENCE [LARGE SCALE GENOMIC DNA]</scope>
    <source>
        <strain evidence="2 3">DSM 14825</strain>
    </source>
</reference>
<dbReference type="EMBL" id="QLLR01000002">
    <property type="protein sequence ID" value="RAJ35420.1"/>
    <property type="molecule type" value="Genomic_DNA"/>
</dbReference>
<dbReference type="RefSeq" id="WP_111632307.1">
    <property type="nucleotide sequence ID" value="NZ_QLLR01000002.1"/>
</dbReference>
<dbReference type="PANTHER" id="PTHR12526">
    <property type="entry name" value="GLYCOSYLTRANSFERASE"/>
    <property type="match status" value="1"/>
</dbReference>
<dbReference type="AlphaFoldDB" id="A0A327T1A2"/>
<dbReference type="PANTHER" id="PTHR12526:SF630">
    <property type="entry name" value="GLYCOSYLTRANSFERASE"/>
    <property type="match status" value="1"/>
</dbReference>
<evidence type="ECO:0000259" key="1">
    <source>
        <dbReference type="Pfam" id="PF00534"/>
    </source>
</evidence>
<accession>A0A327T1A2</accession>
<dbReference type="OrthoDB" id="596635at2"/>
<dbReference type="CDD" id="cd03801">
    <property type="entry name" value="GT4_PimA-like"/>
    <property type="match status" value="1"/>
</dbReference>
<dbReference type="Proteomes" id="UP000249754">
    <property type="component" value="Unassembled WGS sequence"/>
</dbReference>
<proteinExistence type="predicted"/>
<name>A0A327T1A2_9SPHI</name>
<feature type="domain" description="Glycosyl transferase family 1" evidence="1">
    <location>
        <begin position="176"/>
        <end position="340"/>
    </location>
</feature>
<dbReference type="InterPro" id="IPR001296">
    <property type="entry name" value="Glyco_trans_1"/>
</dbReference>
<dbReference type="GO" id="GO:0016740">
    <property type="term" value="F:transferase activity"/>
    <property type="evidence" value="ECO:0007669"/>
    <property type="project" value="UniProtKB-KW"/>
</dbReference>
<dbReference type="Pfam" id="PF00534">
    <property type="entry name" value="Glycos_transf_1"/>
    <property type="match status" value="1"/>
</dbReference>
<keyword evidence="2" id="KW-0808">Transferase</keyword>